<accession>A0A8J4UWT8</accession>
<dbReference type="PANTHER" id="PTHR11337:SF11">
    <property type="entry name" value="CD164 SIALOMUCIN-LIKE 2 PROTEIN"/>
    <property type="match status" value="1"/>
</dbReference>
<evidence type="ECO:0000313" key="9">
    <source>
        <dbReference type="EMBL" id="KAF5908647.1"/>
    </source>
</evidence>
<comment type="similarity">
    <text evidence="2">Belongs to the CD164 family.</text>
</comment>
<keyword evidence="10" id="KW-1185">Reference proteome</keyword>
<reference evidence="9" key="1">
    <citation type="submission" date="2020-07" db="EMBL/GenBank/DDBJ databases">
        <title>Clarias magur genome sequencing, assembly and annotation.</title>
        <authorList>
            <person name="Kushwaha B."/>
            <person name="Kumar R."/>
            <person name="Das P."/>
            <person name="Joshi C.G."/>
            <person name="Kumar D."/>
            <person name="Nagpure N.S."/>
            <person name="Pandey M."/>
            <person name="Agarwal S."/>
            <person name="Srivastava S."/>
            <person name="Singh M."/>
            <person name="Sahoo L."/>
            <person name="Jayasankar P."/>
            <person name="Meher P.K."/>
            <person name="Koringa P.G."/>
            <person name="Iquebal M.A."/>
            <person name="Das S.P."/>
            <person name="Bit A."/>
            <person name="Patnaik S."/>
            <person name="Patel N."/>
            <person name="Shah T.M."/>
            <person name="Hinsu A."/>
            <person name="Jena J.K."/>
        </authorList>
    </citation>
    <scope>NUCLEOTIDE SEQUENCE</scope>
    <source>
        <strain evidence="9">CIFAMagur01</strain>
        <tissue evidence="9">Testis</tissue>
    </source>
</reference>
<keyword evidence="7" id="KW-0325">Glycoprotein</keyword>
<evidence type="ECO:0000256" key="7">
    <source>
        <dbReference type="ARBA" id="ARBA00023180"/>
    </source>
</evidence>
<comment type="caution">
    <text evidence="9">The sequence shown here is derived from an EMBL/GenBank/DDBJ whole genome shotgun (WGS) entry which is preliminary data.</text>
</comment>
<evidence type="ECO:0000256" key="4">
    <source>
        <dbReference type="ARBA" id="ARBA00022729"/>
    </source>
</evidence>
<dbReference type="GO" id="GO:0031410">
    <property type="term" value="C:cytoplasmic vesicle"/>
    <property type="evidence" value="ECO:0007669"/>
    <property type="project" value="TreeGrafter"/>
</dbReference>
<dbReference type="Proteomes" id="UP000727407">
    <property type="component" value="Unassembled WGS sequence"/>
</dbReference>
<name>A0A8J4UWT8_CLAMG</name>
<evidence type="ECO:0000256" key="2">
    <source>
        <dbReference type="ARBA" id="ARBA00005341"/>
    </source>
</evidence>
<comment type="subcellular location">
    <subcellularLocation>
        <location evidence="1">Membrane</location>
        <topology evidence="1">Single-pass type I membrane protein</topology>
    </subcellularLocation>
</comment>
<dbReference type="PANTHER" id="PTHR11337">
    <property type="entry name" value="MUCIN/PORIMIN"/>
    <property type="match status" value="1"/>
</dbReference>
<gene>
    <name evidence="9" type="primary">cd164l2</name>
    <name evidence="9" type="ORF">DAT39_001612</name>
</gene>
<sequence length="147" mass="15969">MQLMVTRSQNTDDSAIADCSQLDSCDRCTGGDPALNLTNCIWRSCDNDNNTRCIPDTEDSGECTVFNETNSCPISERFEDSGSDDSSKGSEFSQASFDLSSFIGGIILVLSLQAGAFFALRFLKTKDSSYETIVQVHGSSSQMNVNM</sequence>
<protein>
    <submittedName>
        <fullName evidence="9">Sialomucin-like 2 protein</fullName>
    </submittedName>
</protein>
<dbReference type="InterPro" id="IPR007947">
    <property type="entry name" value="CD164_MGC24"/>
</dbReference>
<keyword evidence="3 8" id="KW-0812">Transmembrane</keyword>
<dbReference type="AlphaFoldDB" id="A0A8J4UWT8"/>
<keyword evidence="5 8" id="KW-1133">Transmembrane helix</keyword>
<dbReference type="EMBL" id="QNUK01000012">
    <property type="protein sequence ID" value="KAF5908647.1"/>
    <property type="molecule type" value="Genomic_DNA"/>
</dbReference>
<evidence type="ECO:0000256" key="3">
    <source>
        <dbReference type="ARBA" id="ARBA00022692"/>
    </source>
</evidence>
<dbReference type="GO" id="GO:0016020">
    <property type="term" value="C:membrane"/>
    <property type="evidence" value="ECO:0007669"/>
    <property type="project" value="UniProtKB-SubCell"/>
</dbReference>
<keyword evidence="6 8" id="KW-0472">Membrane</keyword>
<dbReference type="OrthoDB" id="6160056at2759"/>
<evidence type="ECO:0000256" key="1">
    <source>
        <dbReference type="ARBA" id="ARBA00004479"/>
    </source>
</evidence>
<feature type="transmembrane region" description="Helical" evidence="8">
    <location>
        <begin position="102"/>
        <end position="123"/>
    </location>
</feature>
<keyword evidence="4" id="KW-0732">Signal</keyword>
<evidence type="ECO:0000256" key="8">
    <source>
        <dbReference type="SAM" id="Phobius"/>
    </source>
</evidence>
<evidence type="ECO:0000256" key="5">
    <source>
        <dbReference type="ARBA" id="ARBA00022989"/>
    </source>
</evidence>
<proteinExistence type="inferred from homology"/>
<evidence type="ECO:0000256" key="6">
    <source>
        <dbReference type="ARBA" id="ARBA00023136"/>
    </source>
</evidence>
<evidence type="ECO:0000313" key="10">
    <source>
        <dbReference type="Proteomes" id="UP000727407"/>
    </source>
</evidence>
<organism evidence="9 10">
    <name type="scientific">Clarias magur</name>
    <name type="common">Asian catfish</name>
    <name type="synonym">Macropteronotus magur</name>
    <dbReference type="NCBI Taxonomy" id="1594786"/>
    <lineage>
        <taxon>Eukaryota</taxon>
        <taxon>Metazoa</taxon>
        <taxon>Chordata</taxon>
        <taxon>Craniata</taxon>
        <taxon>Vertebrata</taxon>
        <taxon>Euteleostomi</taxon>
        <taxon>Actinopterygii</taxon>
        <taxon>Neopterygii</taxon>
        <taxon>Teleostei</taxon>
        <taxon>Ostariophysi</taxon>
        <taxon>Siluriformes</taxon>
        <taxon>Clariidae</taxon>
        <taxon>Clarias</taxon>
    </lineage>
</organism>
<dbReference type="Pfam" id="PF05283">
    <property type="entry name" value="MGC-24"/>
    <property type="match status" value="2"/>
</dbReference>